<feature type="transmembrane region" description="Helical" evidence="8">
    <location>
        <begin position="357"/>
        <end position="377"/>
    </location>
</feature>
<evidence type="ECO:0000256" key="5">
    <source>
        <dbReference type="ARBA" id="ARBA00022989"/>
    </source>
</evidence>
<dbReference type="InterPro" id="IPR050277">
    <property type="entry name" value="Sodium:Solute_Symporter"/>
</dbReference>
<dbReference type="GO" id="GO:0005886">
    <property type="term" value="C:plasma membrane"/>
    <property type="evidence" value="ECO:0007669"/>
    <property type="project" value="TreeGrafter"/>
</dbReference>
<feature type="transmembrane region" description="Helical" evidence="8">
    <location>
        <begin position="42"/>
        <end position="63"/>
    </location>
</feature>
<dbReference type="CDD" id="cd10322">
    <property type="entry name" value="SLC5sbd"/>
    <property type="match status" value="1"/>
</dbReference>
<evidence type="ECO:0000256" key="2">
    <source>
        <dbReference type="ARBA" id="ARBA00006434"/>
    </source>
</evidence>
<dbReference type="InterPro" id="IPR001734">
    <property type="entry name" value="Na/solute_symporter"/>
</dbReference>
<organism evidence="9 10">
    <name type="scientific">Propionispira arboris</name>
    <dbReference type="NCBI Taxonomy" id="84035"/>
    <lineage>
        <taxon>Bacteria</taxon>
        <taxon>Bacillati</taxon>
        <taxon>Bacillota</taxon>
        <taxon>Negativicutes</taxon>
        <taxon>Selenomonadales</taxon>
        <taxon>Selenomonadaceae</taxon>
        <taxon>Propionispira</taxon>
    </lineage>
</organism>
<feature type="transmembrane region" description="Helical" evidence="8">
    <location>
        <begin position="118"/>
        <end position="137"/>
    </location>
</feature>
<evidence type="ECO:0000313" key="10">
    <source>
        <dbReference type="Proteomes" id="UP000199662"/>
    </source>
</evidence>
<dbReference type="Gene3D" id="1.20.1730.10">
    <property type="entry name" value="Sodium/glucose cotransporter"/>
    <property type="match status" value="1"/>
</dbReference>
<keyword evidence="3" id="KW-0813">Transport</keyword>
<feature type="transmembrane region" description="Helical" evidence="8">
    <location>
        <begin position="5"/>
        <end position="22"/>
    </location>
</feature>
<feature type="transmembrane region" description="Helical" evidence="8">
    <location>
        <begin position="411"/>
        <end position="429"/>
    </location>
</feature>
<reference evidence="9 10" key="1">
    <citation type="submission" date="2016-10" db="EMBL/GenBank/DDBJ databases">
        <authorList>
            <person name="de Groot N.N."/>
        </authorList>
    </citation>
    <scope>NUCLEOTIDE SEQUENCE [LARGE SCALE GENOMIC DNA]</scope>
    <source>
        <strain evidence="9 10">DSM 2179</strain>
    </source>
</reference>
<feature type="transmembrane region" description="Helical" evidence="8">
    <location>
        <begin position="263"/>
        <end position="288"/>
    </location>
</feature>
<keyword evidence="10" id="KW-1185">Reference proteome</keyword>
<evidence type="ECO:0000313" key="9">
    <source>
        <dbReference type="EMBL" id="SEJ76696.1"/>
    </source>
</evidence>
<dbReference type="PANTHER" id="PTHR48086">
    <property type="entry name" value="SODIUM/PROLINE SYMPORTER-RELATED"/>
    <property type="match status" value="1"/>
</dbReference>
<dbReference type="AlphaFoldDB" id="A0A1H7BHL3"/>
<dbReference type="PANTHER" id="PTHR48086:SF7">
    <property type="entry name" value="SODIUM-SOLUTE SYMPORTER-RELATED"/>
    <property type="match status" value="1"/>
</dbReference>
<feature type="transmembrane region" description="Helical" evidence="8">
    <location>
        <begin position="219"/>
        <end position="242"/>
    </location>
</feature>
<feature type="transmembrane region" description="Helical" evidence="8">
    <location>
        <begin position="383"/>
        <end position="404"/>
    </location>
</feature>
<keyword evidence="6 8" id="KW-0472">Membrane</keyword>
<evidence type="ECO:0000256" key="7">
    <source>
        <dbReference type="RuleBase" id="RU362091"/>
    </source>
</evidence>
<feature type="transmembrane region" description="Helical" evidence="8">
    <location>
        <begin position="308"/>
        <end position="336"/>
    </location>
</feature>
<dbReference type="GO" id="GO:0022857">
    <property type="term" value="F:transmembrane transporter activity"/>
    <property type="evidence" value="ECO:0007669"/>
    <property type="project" value="InterPro"/>
</dbReference>
<dbReference type="Pfam" id="PF00474">
    <property type="entry name" value="SSF"/>
    <property type="match status" value="1"/>
</dbReference>
<dbReference type="PROSITE" id="PS50283">
    <property type="entry name" value="NA_SOLUT_SYMP_3"/>
    <property type="match status" value="1"/>
</dbReference>
<feature type="transmembrane region" description="Helical" evidence="8">
    <location>
        <begin position="180"/>
        <end position="199"/>
    </location>
</feature>
<dbReference type="RefSeq" id="WP_091833393.1">
    <property type="nucleotide sequence ID" value="NZ_FNZK01000016.1"/>
</dbReference>
<comment type="similarity">
    <text evidence="2 7">Belongs to the sodium:solute symporter (SSF) (TC 2.A.21) family.</text>
</comment>
<evidence type="ECO:0000256" key="3">
    <source>
        <dbReference type="ARBA" id="ARBA00022448"/>
    </source>
</evidence>
<dbReference type="STRING" id="84035.SAMN05660742_11677"/>
<proteinExistence type="inferred from homology"/>
<dbReference type="Proteomes" id="UP000199662">
    <property type="component" value="Unassembled WGS sequence"/>
</dbReference>
<feature type="transmembrane region" description="Helical" evidence="8">
    <location>
        <begin position="149"/>
        <end position="173"/>
    </location>
</feature>
<comment type="subcellular location">
    <subcellularLocation>
        <location evidence="1">Membrane</location>
        <topology evidence="1">Multi-pass membrane protein</topology>
    </subcellularLocation>
</comment>
<accession>A0A1H7BHL3</accession>
<keyword evidence="4 8" id="KW-0812">Transmembrane</keyword>
<evidence type="ECO:0000256" key="1">
    <source>
        <dbReference type="ARBA" id="ARBA00004141"/>
    </source>
</evidence>
<protein>
    <submittedName>
        <fullName evidence="9">Solute:Na+ symporter, SSS family</fullName>
    </submittedName>
</protein>
<dbReference type="InterPro" id="IPR038377">
    <property type="entry name" value="Na/Glc_symporter_sf"/>
</dbReference>
<feature type="transmembrane region" description="Helical" evidence="8">
    <location>
        <begin position="435"/>
        <end position="456"/>
    </location>
</feature>
<evidence type="ECO:0000256" key="8">
    <source>
        <dbReference type="SAM" id="Phobius"/>
    </source>
</evidence>
<feature type="transmembrane region" description="Helical" evidence="8">
    <location>
        <begin position="75"/>
        <end position="97"/>
    </location>
</feature>
<dbReference type="EMBL" id="FNZK01000016">
    <property type="protein sequence ID" value="SEJ76696.1"/>
    <property type="molecule type" value="Genomic_DNA"/>
</dbReference>
<keyword evidence="5 8" id="KW-1133">Transmembrane helix</keyword>
<sequence length="487" mass="52088">MSIQFIIVCVYIAFLFGISFYVKHRADQGSADYLFAGRKLTVTLIAFNVTGLAVGAASTVGVAENAISVGLAAGWYNAAWAIGAVIMGVVAAGKYRALDCSTIPELFERYYDKRGRMISAVGLAVILLVITSLQYVAGGAILSSLMPDIFTMQGGMIASAVVFIGITLIGGLWSSGLSNIMSVALIYIGILYSTAMVLYNNGGLSHIVEQLPPVDFGWLSPLGGLGMAVVVGWICVMSTQALTLQGTVQIACGAKDEKTARRGFIWGGILIFPIGFLCAILGLAAKVQFPDVNPTMALPQVVMSLDPIASGVTLAALWAADVSTACTILLGAGTLVSQDIYKRFFKPNINDKEFIKVNRIIILVLGLGTLWLAFNAVGILKTMLAGLSLTTAFTVVFLFTVFMPQLCRKSSAFYTTVVGLIGLVIWGIFPELQVLGHPIYFEWIICTAAFLLTAVFDSEPIKKPAQIGIEDNETKEAFCGDVKIYER</sequence>
<evidence type="ECO:0000256" key="6">
    <source>
        <dbReference type="ARBA" id="ARBA00023136"/>
    </source>
</evidence>
<name>A0A1H7BHL3_9FIRM</name>
<gene>
    <name evidence="9" type="ORF">SAMN05660742_11677</name>
</gene>
<evidence type="ECO:0000256" key="4">
    <source>
        <dbReference type="ARBA" id="ARBA00022692"/>
    </source>
</evidence>